<dbReference type="InterPro" id="IPR001216">
    <property type="entry name" value="P-phosphate_BS"/>
</dbReference>
<evidence type="ECO:0000259" key="9">
    <source>
        <dbReference type="Pfam" id="PF00291"/>
    </source>
</evidence>
<dbReference type="EC" id="2.5.1.140" evidence="5"/>
<dbReference type="InterPro" id="IPR050214">
    <property type="entry name" value="Cys_Synth/Cystath_Beta-Synth"/>
</dbReference>
<evidence type="ECO:0000256" key="7">
    <source>
        <dbReference type="ARBA" id="ARBA00022679"/>
    </source>
</evidence>
<dbReference type="SUPFAM" id="SSF53686">
    <property type="entry name" value="Tryptophan synthase beta subunit-like PLP-dependent enzymes"/>
    <property type="match status" value="1"/>
</dbReference>
<dbReference type="CDD" id="cd01561">
    <property type="entry name" value="CBS_like"/>
    <property type="match status" value="1"/>
</dbReference>
<name>A0ABY4HYC3_CHIFI</name>
<comment type="similarity">
    <text evidence="3">Belongs to the cysteine synthase/cystathionine beta-synthase family. SbnA subfamily.</text>
</comment>
<comment type="subunit">
    <text evidence="4">Homodimer.</text>
</comment>
<dbReference type="Proteomes" id="UP000830198">
    <property type="component" value="Chromosome"/>
</dbReference>
<comment type="pathway">
    <text evidence="2">Siderophore biosynthesis.</text>
</comment>
<evidence type="ECO:0000313" key="10">
    <source>
        <dbReference type="EMBL" id="UPK68826.1"/>
    </source>
</evidence>
<evidence type="ECO:0000256" key="4">
    <source>
        <dbReference type="ARBA" id="ARBA00011738"/>
    </source>
</evidence>
<dbReference type="PANTHER" id="PTHR10314">
    <property type="entry name" value="CYSTATHIONINE BETA-SYNTHASE"/>
    <property type="match status" value="1"/>
</dbReference>
<feature type="domain" description="Tryptophan synthase beta chain-like PALP" evidence="9">
    <location>
        <begin position="9"/>
        <end position="295"/>
    </location>
</feature>
<keyword evidence="7" id="KW-0808">Transferase</keyword>
<evidence type="ECO:0000256" key="5">
    <source>
        <dbReference type="ARBA" id="ARBA00012331"/>
    </source>
</evidence>
<organism evidence="10 11">
    <name type="scientific">Chitinophaga filiformis</name>
    <name type="common">Myxococcus filiformis</name>
    <name type="synonym">Flexibacter filiformis</name>
    <dbReference type="NCBI Taxonomy" id="104663"/>
    <lineage>
        <taxon>Bacteria</taxon>
        <taxon>Pseudomonadati</taxon>
        <taxon>Bacteroidota</taxon>
        <taxon>Chitinophagia</taxon>
        <taxon>Chitinophagales</taxon>
        <taxon>Chitinophagaceae</taxon>
        <taxon>Chitinophaga</taxon>
    </lineage>
</organism>
<accession>A0ABY4HYC3</accession>
<dbReference type="InterPro" id="IPR023927">
    <property type="entry name" value="SbnA"/>
</dbReference>
<reference evidence="10 11" key="1">
    <citation type="submission" date="2022-04" db="EMBL/GenBank/DDBJ databases">
        <title>The arsenic-methylating capacity of Chitinophaga filiformis YT5 during chitin decomposition.</title>
        <authorList>
            <person name="Chen G."/>
            <person name="Liang Y."/>
        </authorList>
    </citation>
    <scope>NUCLEOTIDE SEQUENCE [LARGE SCALE GENOMIC DNA]</scope>
    <source>
        <strain evidence="10 11">YT5</strain>
    </source>
</reference>
<evidence type="ECO:0000256" key="2">
    <source>
        <dbReference type="ARBA" id="ARBA00004924"/>
    </source>
</evidence>
<evidence type="ECO:0000256" key="6">
    <source>
        <dbReference type="ARBA" id="ARBA00016985"/>
    </source>
</evidence>
<dbReference type="EMBL" id="CP095855">
    <property type="protein sequence ID" value="UPK68826.1"/>
    <property type="molecule type" value="Genomic_DNA"/>
</dbReference>
<evidence type="ECO:0000256" key="3">
    <source>
        <dbReference type="ARBA" id="ARBA00008519"/>
    </source>
</evidence>
<dbReference type="Pfam" id="PF00291">
    <property type="entry name" value="PALP"/>
    <property type="match status" value="1"/>
</dbReference>
<evidence type="ECO:0000313" key="11">
    <source>
        <dbReference type="Proteomes" id="UP000830198"/>
    </source>
</evidence>
<dbReference type="NCBIfam" id="TIGR03945">
    <property type="entry name" value="PLP_SbnA_fam"/>
    <property type="match status" value="1"/>
</dbReference>
<evidence type="ECO:0000256" key="8">
    <source>
        <dbReference type="ARBA" id="ARBA00022898"/>
    </source>
</evidence>
<evidence type="ECO:0000256" key="1">
    <source>
        <dbReference type="ARBA" id="ARBA00001933"/>
    </source>
</evidence>
<sequence>MLDKLKSVQPFIGNTPLRKLSVEGLHVDLYAKLEFGNFAGSIKSRPAFHILYKAIENGIIDQNSTIVESSSGNFAIALAMFSKLLGIDFIPVIDPNINPGYEQLLRYLCRKVIKVTRQDETGGYLLTRLAVVHDLCETQQNVFWPNQYENKHNAQAYYQFMGKEIADSFEQLDYAFIGVSSCGTIAGLSKRLKEEFPGIRIIAIDVEGSVIFMQKPQKRFISGIGSSIVPPLVNHAEIDEVIHLPQTDIIEGCHELVDEHMLFAGASSGASYGAVKKYFKEHPPTGNMPKVVFICPDRGDAYLDTIYNQEWIKVVADAQSLQYSL</sequence>
<dbReference type="InterPro" id="IPR001926">
    <property type="entry name" value="TrpB-like_PALP"/>
</dbReference>
<protein>
    <recommendedName>
        <fullName evidence="6">N-(2-amino-2-carboxyethyl)-L-glutamate synthase</fullName>
        <ecNumber evidence="5">2.5.1.140</ecNumber>
    </recommendedName>
</protein>
<dbReference type="PROSITE" id="PS00901">
    <property type="entry name" value="CYS_SYNTHASE"/>
    <property type="match status" value="1"/>
</dbReference>
<keyword evidence="11" id="KW-1185">Reference proteome</keyword>
<comment type="cofactor">
    <cofactor evidence="1">
        <name>pyridoxal 5'-phosphate</name>
        <dbReference type="ChEBI" id="CHEBI:597326"/>
    </cofactor>
</comment>
<gene>
    <name evidence="10" type="primary">sbnA</name>
    <name evidence="10" type="ORF">MYF79_28105</name>
</gene>
<dbReference type="InterPro" id="IPR036052">
    <property type="entry name" value="TrpB-like_PALP_sf"/>
</dbReference>
<dbReference type="Gene3D" id="3.40.50.1100">
    <property type="match status" value="2"/>
</dbReference>
<dbReference type="RefSeq" id="WP_247811190.1">
    <property type="nucleotide sequence ID" value="NZ_CP095855.1"/>
</dbReference>
<keyword evidence="8" id="KW-0663">Pyridoxal phosphate</keyword>
<proteinExistence type="inferred from homology"/>